<keyword evidence="11" id="KW-0675">Receptor</keyword>
<evidence type="ECO:0000256" key="12">
    <source>
        <dbReference type="SAM" id="Phobius"/>
    </source>
</evidence>
<sequence>MEATMVSPMNETYNASCDPFKHKWKFSIWFTAYYTLLCFIGLTLNSFALYVLWHGRQTINSTLLYLLNLTSVDFFFCAFLPLRISYFALGSTWKLGEVMCKLTAYAFFLNTYGSINFMICISIDRFLAILKPLKCQRFRSISFAKKVCLLVWLYTAAVNSTVPLLSNVYAKNQFGEYCMEYSMMAMDNALALKVLILSCTSYFFPLIVMLFCYLGVGLKLCKITELGGSNNSKPARTRRKSLVIIMVVLFVFIVCFTPYHSNLMRHTAEIQAVSSPKKHKKKKEKKVENVGDIQETTDFLIKPESKVATLDTSEWPLLLKNFDKLNIRTAHYTPLPNGSNPLKRNIHDYVRSGFINLDKPANPSSHEVVAWIRRILRVEKTGHSGTLDPKVTGCLIVCVERATRLVKSQQSAGKEYVGIVRLHNAIENELQLSRALETLTGALFQRPPLIAAVKRQLRVRTIYESKLIEYDPERRLGIFWVSCEAGTYIRTLCVHLGLVLGVGGQMQELRRVRSGVLGEKDNMVTMHDVLDAQWQYDHNKDETYLRRVIFPLEKLLISHKRLVMKDSAVNAICYGAKIMLPGVLRYEDGIEMNQEIVVITTKGEAICIAIALMTTAVISTCDHGIVAKIKRVIMERDTYPRKWGLGPKASRKKMMIKQGLLDKYGKPNESTPAEWKGEYVDYR</sequence>
<dbReference type="SMART" id="SM01136">
    <property type="entry name" value="DKCLD"/>
    <property type="match status" value="1"/>
</dbReference>
<gene>
    <name evidence="14" type="primary">Dkc1</name>
    <name evidence="14" type="ORF">GTO96_0003077</name>
</gene>
<keyword evidence="8" id="KW-0413">Isomerase</keyword>
<dbReference type="SUPFAM" id="SSF81321">
    <property type="entry name" value="Family A G protein-coupled receptor-like"/>
    <property type="match status" value="1"/>
</dbReference>
<keyword evidence="5 11" id="KW-0812">Transmembrane</keyword>
<protein>
    <recommendedName>
        <fullName evidence="9">H/ACA ribonucleoprotein complex subunit DKC1</fullName>
    </recommendedName>
    <alternativeName>
        <fullName evidence="10">Dyskerin</fullName>
    </alternativeName>
</protein>
<keyword evidence="11" id="KW-0297">G-protein coupled receptor</keyword>
<dbReference type="PANTHER" id="PTHR23127:SF0">
    <property type="entry name" value="H_ACA RIBONUCLEOPROTEIN COMPLEX SUBUNIT DKC1"/>
    <property type="match status" value="1"/>
</dbReference>
<dbReference type="SUPFAM" id="SSF55120">
    <property type="entry name" value="Pseudouridine synthase"/>
    <property type="match status" value="1"/>
</dbReference>
<evidence type="ECO:0000256" key="10">
    <source>
        <dbReference type="ARBA" id="ARBA00044548"/>
    </source>
</evidence>
<dbReference type="InterPro" id="IPR000276">
    <property type="entry name" value="GPCR_Rhodpsn"/>
</dbReference>
<dbReference type="AlphaFoldDB" id="A0A8X7X8L1"/>
<feature type="transmembrane region" description="Helical" evidence="12">
    <location>
        <begin position="104"/>
        <end position="127"/>
    </location>
</feature>
<comment type="subcellular location">
    <subcellularLocation>
        <location evidence="2">Membrane</location>
    </subcellularLocation>
    <subcellularLocation>
        <location evidence="3">Nucleus</location>
        <location evidence="3">Cajal body</location>
    </subcellularLocation>
</comment>
<dbReference type="Proteomes" id="UP000886611">
    <property type="component" value="Unassembled WGS sequence"/>
</dbReference>
<dbReference type="NCBIfam" id="NF003280">
    <property type="entry name" value="PRK04270.1"/>
    <property type="match status" value="1"/>
</dbReference>
<keyword evidence="7 12" id="KW-0472">Membrane</keyword>
<evidence type="ECO:0000256" key="7">
    <source>
        <dbReference type="ARBA" id="ARBA00023136"/>
    </source>
</evidence>
<dbReference type="GO" id="GO:0031120">
    <property type="term" value="P:snRNA pseudouridine synthesis"/>
    <property type="evidence" value="ECO:0007669"/>
    <property type="project" value="TreeGrafter"/>
</dbReference>
<dbReference type="NCBIfam" id="TIGR00451">
    <property type="entry name" value="unchar_dom_2"/>
    <property type="match status" value="1"/>
</dbReference>
<dbReference type="GO" id="GO:0031429">
    <property type="term" value="C:box H/ACA snoRNP complex"/>
    <property type="evidence" value="ECO:0007669"/>
    <property type="project" value="TreeGrafter"/>
</dbReference>
<dbReference type="PRINTS" id="PR01157">
    <property type="entry name" value="P2YPURNOCPTR"/>
</dbReference>
<evidence type="ECO:0000256" key="11">
    <source>
        <dbReference type="RuleBase" id="RU000688"/>
    </source>
</evidence>
<feature type="transmembrane region" description="Helical" evidence="12">
    <location>
        <begin position="28"/>
        <end position="53"/>
    </location>
</feature>
<keyword evidence="15" id="KW-1185">Reference proteome</keyword>
<dbReference type="CDD" id="cd21148">
    <property type="entry name" value="PUA_Cbf5"/>
    <property type="match status" value="1"/>
</dbReference>
<dbReference type="InterPro" id="IPR015947">
    <property type="entry name" value="PUA-like_sf"/>
</dbReference>
<dbReference type="Pfam" id="PF01509">
    <property type="entry name" value="TruB_N"/>
    <property type="match status" value="1"/>
</dbReference>
<evidence type="ECO:0000256" key="9">
    <source>
        <dbReference type="ARBA" id="ARBA00044522"/>
    </source>
</evidence>
<keyword evidence="6 12" id="KW-1133">Transmembrane helix</keyword>
<comment type="similarity">
    <text evidence="4">Belongs to the pseudouridine synthase TruB family.</text>
</comment>
<feature type="transmembrane region" description="Helical" evidence="12">
    <location>
        <begin position="65"/>
        <end position="84"/>
    </location>
</feature>
<dbReference type="Pfam" id="PF00001">
    <property type="entry name" value="7tm_1"/>
    <property type="match status" value="1"/>
</dbReference>
<comment type="caution">
    <text evidence="14">The sequence shown here is derived from an EMBL/GenBank/DDBJ whole genome shotgun (WGS) entry which is preliminary data.</text>
</comment>
<dbReference type="PROSITE" id="PS50890">
    <property type="entry name" value="PUA"/>
    <property type="match status" value="1"/>
</dbReference>
<dbReference type="Pfam" id="PF16198">
    <property type="entry name" value="TruB_C_2"/>
    <property type="match status" value="1"/>
</dbReference>
<dbReference type="GO" id="GO:0015030">
    <property type="term" value="C:Cajal body"/>
    <property type="evidence" value="ECO:0007669"/>
    <property type="project" value="UniProtKB-SubCell"/>
</dbReference>
<evidence type="ECO:0000256" key="8">
    <source>
        <dbReference type="ARBA" id="ARBA00023235"/>
    </source>
</evidence>
<dbReference type="InterPro" id="IPR032819">
    <property type="entry name" value="TruB_C"/>
</dbReference>
<dbReference type="EMBL" id="JAATIS010003638">
    <property type="protein sequence ID" value="KAG2464280.1"/>
    <property type="molecule type" value="Genomic_DNA"/>
</dbReference>
<dbReference type="PANTHER" id="PTHR23127">
    <property type="entry name" value="CENTROMERE/MICROTUBULE BINDING PROTEIN CBF5"/>
    <property type="match status" value="1"/>
</dbReference>
<feature type="domain" description="G-protein coupled receptors family 1 profile" evidence="13">
    <location>
        <begin position="44"/>
        <end position="260"/>
    </location>
</feature>
<evidence type="ECO:0000256" key="3">
    <source>
        <dbReference type="ARBA" id="ARBA00004408"/>
    </source>
</evidence>
<proteinExistence type="inferred from homology"/>
<evidence type="ECO:0000256" key="1">
    <source>
        <dbReference type="ARBA" id="ARBA00001896"/>
    </source>
</evidence>
<dbReference type="InterPro" id="IPR002501">
    <property type="entry name" value="PsdUridine_synth_N"/>
</dbReference>
<feature type="transmembrane region" description="Helical" evidence="12">
    <location>
        <begin position="147"/>
        <end position="170"/>
    </location>
</feature>
<comment type="catalytic activity">
    <reaction evidence="1">
        <text>uridine in 5S rRNA = pseudouridine in 5S rRNA</text>
        <dbReference type="Rhea" id="RHEA:47036"/>
        <dbReference type="Rhea" id="RHEA-COMP:11730"/>
        <dbReference type="Rhea" id="RHEA-COMP:11731"/>
        <dbReference type="ChEBI" id="CHEBI:65314"/>
        <dbReference type="ChEBI" id="CHEBI:65315"/>
    </reaction>
</comment>
<dbReference type="GO" id="GO:0009982">
    <property type="term" value="F:pseudouridine synthase activity"/>
    <property type="evidence" value="ECO:0007669"/>
    <property type="project" value="InterPro"/>
</dbReference>
<dbReference type="FunFam" id="3.30.2350.10:FF:000001">
    <property type="entry name" value="H/ACA ribonucleoprotein complex subunit CBF5"/>
    <property type="match status" value="1"/>
</dbReference>
<dbReference type="InterPro" id="IPR004802">
    <property type="entry name" value="tRNA_PsdUridine_synth_B_fam"/>
</dbReference>
<feature type="transmembrane region" description="Helical" evidence="12">
    <location>
        <begin position="241"/>
        <end position="259"/>
    </location>
</feature>
<name>A0A8X7X8L1_POLSE</name>
<dbReference type="GO" id="GO:0031118">
    <property type="term" value="P:rRNA pseudouridine synthesis"/>
    <property type="evidence" value="ECO:0007669"/>
    <property type="project" value="TreeGrafter"/>
</dbReference>
<evidence type="ECO:0000256" key="4">
    <source>
        <dbReference type="ARBA" id="ARBA00008999"/>
    </source>
</evidence>
<evidence type="ECO:0000256" key="6">
    <source>
        <dbReference type="ARBA" id="ARBA00022989"/>
    </source>
</evidence>
<dbReference type="Pfam" id="PF01472">
    <property type="entry name" value="PUA"/>
    <property type="match status" value="1"/>
</dbReference>
<dbReference type="GO" id="GO:0003723">
    <property type="term" value="F:RNA binding"/>
    <property type="evidence" value="ECO:0007669"/>
    <property type="project" value="InterPro"/>
</dbReference>
<dbReference type="SUPFAM" id="SSF88697">
    <property type="entry name" value="PUA domain-like"/>
    <property type="match status" value="1"/>
</dbReference>
<evidence type="ECO:0000259" key="13">
    <source>
        <dbReference type="PROSITE" id="PS50262"/>
    </source>
</evidence>
<keyword evidence="11" id="KW-0807">Transducer</keyword>
<dbReference type="CDD" id="cd02572">
    <property type="entry name" value="PseudoU_synth_hDyskerin"/>
    <property type="match status" value="1"/>
</dbReference>
<comment type="similarity">
    <text evidence="11">Belongs to the G-protein coupled receptor 1 family.</text>
</comment>
<dbReference type="GO" id="GO:0016020">
    <property type="term" value="C:membrane"/>
    <property type="evidence" value="ECO:0007669"/>
    <property type="project" value="UniProtKB-SubCell"/>
</dbReference>
<dbReference type="PROSITE" id="PS50262">
    <property type="entry name" value="G_PROTEIN_RECEP_F1_2"/>
    <property type="match status" value="1"/>
</dbReference>
<feature type="non-terminal residue" evidence="14">
    <location>
        <position position="1"/>
    </location>
</feature>
<dbReference type="Gene3D" id="1.20.1070.10">
    <property type="entry name" value="Rhodopsin 7-helix transmembrane proteins"/>
    <property type="match status" value="1"/>
</dbReference>
<evidence type="ECO:0000256" key="2">
    <source>
        <dbReference type="ARBA" id="ARBA00004370"/>
    </source>
</evidence>
<dbReference type="InterPro" id="IPR002478">
    <property type="entry name" value="PUA"/>
</dbReference>
<dbReference type="InterPro" id="IPR036974">
    <property type="entry name" value="PUA_sf"/>
</dbReference>
<dbReference type="Gene3D" id="3.30.2350.10">
    <property type="entry name" value="Pseudouridine synthase"/>
    <property type="match status" value="1"/>
</dbReference>
<feature type="non-terminal residue" evidence="14">
    <location>
        <position position="683"/>
    </location>
</feature>
<dbReference type="Pfam" id="PF08068">
    <property type="entry name" value="DKCLD"/>
    <property type="match status" value="1"/>
</dbReference>
<reference evidence="14 15" key="1">
    <citation type="journal article" date="2021" name="Cell">
        <title>Tracing the genetic footprints of vertebrate landing in non-teleost ray-finned fishes.</title>
        <authorList>
            <person name="Bi X."/>
            <person name="Wang K."/>
            <person name="Yang L."/>
            <person name="Pan H."/>
            <person name="Jiang H."/>
            <person name="Wei Q."/>
            <person name="Fang M."/>
            <person name="Yu H."/>
            <person name="Zhu C."/>
            <person name="Cai Y."/>
            <person name="He Y."/>
            <person name="Gan X."/>
            <person name="Zeng H."/>
            <person name="Yu D."/>
            <person name="Zhu Y."/>
            <person name="Jiang H."/>
            <person name="Qiu Q."/>
            <person name="Yang H."/>
            <person name="Zhang Y.E."/>
            <person name="Wang W."/>
            <person name="Zhu M."/>
            <person name="He S."/>
            <person name="Zhang G."/>
        </authorList>
    </citation>
    <scope>NUCLEOTIDE SEQUENCE [LARGE SCALE GENOMIC DNA]</scope>
    <source>
        <strain evidence="14">Bchr_013</strain>
    </source>
</reference>
<evidence type="ECO:0000313" key="14">
    <source>
        <dbReference type="EMBL" id="KAG2464280.1"/>
    </source>
</evidence>
<dbReference type="InterPro" id="IPR012960">
    <property type="entry name" value="Dyskerin-like"/>
</dbReference>
<dbReference type="InterPro" id="IPR017452">
    <property type="entry name" value="GPCR_Rhodpsn_7TM"/>
</dbReference>
<dbReference type="GO" id="GO:0000495">
    <property type="term" value="P:box H/ACA sno(s)RNA 3'-end processing"/>
    <property type="evidence" value="ECO:0007669"/>
    <property type="project" value="TreeGrafter"/>
</dbReference>
<dbReference type="PRINTS" id="PR00237">
    <property type="entry name" value="GPCRRHODOPSN"/>
</dbReference>
<dbReference type="InterPro" id="IPR020103">
    <property type="entry name" value="PsdUridine_synth_cat_dom_sf"/>
</dbReference>
<dbReference type="SMART" id="SM00359">
    <property type="entry name" value="PUA"/>
    <property type="match status" value="1"/>
</dbReference>
<accession>A0A8X7X8L1</accession>
<dbReference type="GO" id="GO:1990481">
    <property type="term" value="P:mRNA pseudouridine synthesis"/>
    <property type="evidence" value="ECO:0007669"/>
    <property type="project" value="TreeGrafter"/>
</dbReference>
<dbReference type="Gene3D" id="2.30.130.10">
    <property type="entry name" value="PUA domain"/>
    <property type="match status" value="1"/>
</dbReference>
<dbReference type="InterPro" id="IPR004521">
    <property type="entry name" value="Uncharacterised_CHP00451"/>
</dbReference>
<dbReference type="PROSITE" id="PS00237">
    <property type="entry name" value="G_PROTEIN_RECEP_F1_1"/>
    <property type="match status" value="1"/>
</dbReference>
<organism evidence="14 15">
    <name type="scientific">Polypterus senegalus</name>
    <name type="common">Senegal bichir</name>
    <dbReference type="NCBI Taxonomy" id="55291"/>
    <lineage>
        <taxon>Eukaryota</taxon>
        <taxon>Metazoa</taxon>
        <taxon>Chordata</taxon>
        <taxon>Craniata</taxon>
        <taxon>Vertebrata</taxon>
        <taxon>Euteleostomi</taxon>
        <taxon>Actinopterygii</taxon>
        <taxon>Polypteriformes</taxon>
        <taxon>Polypteridae</taxon>
        <taxon>Polypterus</taxon>
    </lineage>
</organism>
<dbReference type="NCBIfam" id="TIGR00425">
    <property type="entry name" value="CBF5"/>
    <property type="match status" value="1"/>
</dbReference>
<evidence type="ECO:0000313" key="15">
    <source>
        <dbReference type="Proteomes" id="UP000886611"/>
    </source>
</evidence>
<evidence type="ECO:0000256" key="5">
    <source>
        <dbReference type="ARBA" id="ARBA00022692"/>
    </source>
</evidence>
<dbReference type="GO" id="GO:0004930">
    <property type="term" value="F:G protein-coupled receptor activity"/>
    <property type="evidence" value="ECO:0007669"/>
    <property type="project" value="UniProtKB-KW"/>
</dbReference>
<feature type="transmembrane region" description="Helical" evidence="12">
    <location>
        <begin position="190"/>
        <end position="220"/>
    </location>
</feature>